<dbReference type="InterPro" id="IPR013785">
    <property type="entry name" value="Aldolase_TIM"/>
</dbReference>
<dbReference type="EMBL" id="CP102774">
    <property type="protein sequence ID" value="UZF85696.1"/>
    <property type="molecule type" value="Genomic_DNA"/>
</dbReference>
<feature type="binding site" evidence="5">
    <location>
        <position position="211"/>
    </location>
    <ligand>
        <name>pyruvate</name>
        <dbReference type="ChEBI" id="CHEBI:15361"/>
    </ligand>
</feature>
<keyword evidence="6" id="KW-0472">Membrane</keyword>
<organism evidence="7">
    <name type="scientific">Bosea sp. NBC_00436</name>
    <dbReference type="NCBI Taxonomy" id="2969620"/>
    <lineage>
        <taxon>Bacteria</taxon>
        <taxon>Pseudomonadati</taxon>
        <taxon>Pseudomonadota</taxon>
        <taxon>Alphaproteobacteria</taxon>
        <taxon>Hyphomicrobiales</taxon>
        <taxon>Boseaceae</taxon>
        <taxon>Bosea</taxon>
    </lineage>
</organism>
<name>A0A9E7ZTA4_9HYPH</name>
<dbReference type="SMART" id="SM01130">
    <property type="entry name" value="DHDPS"/>
    <property type="match status" value="1"/>
</dbReference>
<dbReference type="PRINTS" id="PR00146">
    <property type="entry name" value="DHPICSNTHASE"/>
</dbReference>
<keyword evidence="6" id="KW-0812">Transmembrane</keyword>
<evidence type="ECO:0000256" key="4">
    <source>
        <dbReference type="PIRSR" id="PIRSR001365-1"/>
    </source>
</evidence>
<comment type="similarity">
    <text evidence="1 3">Belongs to the DapA family.</text>
</comment>
<protein>
    <submittedName>
        <fullName evidence="7">Dihydrodipicolinate synthase family protein</fullName>
    </submittedName>
</protein>
<dbReference type="PANTHER" id="PTHR12128">
    <property type="entry name" value="DIHYDRODIPICOLINATE SYNTHASE"/>
    <property type="match status" value="1"/>
</dbReference>
<gene>
    <name evidence="7" type="ORF">NWE54_17955</name>
</gene>
<reference evidence="7" key="1">
    <citation type="submission" date="2022-08" db="EMBL/GenBank/DDBJ databases">
        <title>Complete Genome Sequences of 2 Bosea sp. soil isolates.</title>
        <authorList>
            <person name="Alvarez Arevalo M."/>
            <person name="Sterndorff E.B."/>
            <person name="Faurdal D."/>
            <person name="Joergensen T.S."/>
            <person name="Weber T."/>
        </authorList>
    </citation>
    <scope>NUCLEOTIDE SEQUENCE</scope>
    <source>
        <strain evidence="7">NBC_00436</strain>
    </source>
</reference>
<dbReference type="PIRSF" id="PIRSF001365">
    <property type="entry name" value="DHDPS"/>
    <property type="match status" value="1"/>
</dbReference>
<dbReference type="PANTHER" id="PTHR12128:SF66">
    <property type="entry name" value="4-HYDROXY-2-OXOGLUTARATE ALDOLASE, MITOCHONDRIAL"/>
    <property type="match status" value="1"/>
</dbReference>
<dbReference type="CDD" id="cd00408">
    <property type="entry name" value="DHDPS-like"/>
    <property type="match status" value="1"/>
</dbReference>
<feature type="active site" description="Proton donor/acceptor" evidence="4">
    <location>
        <position position="141"/>
    </location>
</feature>
<evidence type="ECO:0000313" key="7">
    <source>
        <dbReference type="EMBL" id="UZF85696.1"/>
    </source>
</evidence>
<dbReference type="Pfam" id="PF00701">
    <property type="entry name" value="DHDPS"/>
    <property type="match status" value="1"/>
</dbReference>
<evidence type="ECO:0000256" key="6">
    <source>
        <dbReference type="SAM" id="Phobius"/>
    </source>
</evidence>
<evidence type="ECO:0000256" key="3">
    <source>
        <dbReference type="PIRNR" id="PIRNR001365"/>
    </source>
</evidence>
<evidence type="ECO:0000256" key="1">
    <source>
        <dbReference type="ARBA" id="ARBA00007592"/>
    </source>
</evidence>
<keyword evidence="6" id="KW-1133">Transmembrane helix</keyword>
<accession>A0A9E7ZTA4</accession>
<dbReference type="AlphaFoldDB" id="A0A9E7ZTA4"/>
<dbReference type="GO" id="GO:0008840">
    <property type="term" value="F:4-hydroxy-tetrahydrodipicolinate synthase activity"/>
    <property type="evidence" value="ECO:0007669"/>
    <property type="project" value="TreeGrafter"/>
</dbReference>
<proteinExistence type="inferred from homology"/>
<evidence type="ECO:0000256" key="5">
    <source>
        <dbReference type="PIRSR" id="PIRSR001365-2"/>
    </source>
</evidence>
<sequence length="303" mass="32417">MTKLTKDTLKGFVPAVVTPFDERGEIMEDAFAHLVEHLIGIGAQGICVAGDNGESWALDRDERARLTRIAVDRSAGRVPVMMGCTAPGSKQTIQYAQAARDSGAAGILVMPQTYVMKATREELLRRFDLLGKAVDMPIVLYNSPRRAVIELSIDDVEAIAGVAPVVGIKESNRDIGHLTRLLRRMGDRIAVMVGPAYYILAGSALGAPGFIATGPELLGKTAGQLMEIGRRAPDAAYIDAHQKLTIVYETLMSLGTWPSSFKAALNLQGLPAGVPRDPLLPLAGPALDKLRATLDELGLLPGR</sequence>
<dbReference type="Gene3D" id="3.20.20.70">
    <property type="entry name" value="Aldolase class I"/>
    <property type="match status" value="1"/>
</dbReference>
<feature type="transmembrane region" description="Helical" evidence="6">
    <location>
        <begin position="189"/>
        <end position="211"/>
    </location>
</feature>
<feature type="active site" description="Schiff-base intermediate with substrate" evidence="4">
    <location>
        <position position="169"/>
    </location>
</feature>
<dbReference type="SUPFAM" id="SSF51569">
    <property type="entry name" value="Aldolase"/>
    <property type="match status" value="1"/>
</dbReference>
<dbReference type="InterPro" id="IPR002220">
    <property type="entry name" value="DapA-like"/>
</dbReference>
<evidence type="ECO:0000256" key="2">
    <source>
        <dbReference type="ARBA" id="ARBA00023239"/>
    </source>
</evidence>
<keyword evidence="2 3" id="KW-0456">Lyase</keyword>